<evidence type="ECO:0000313" key="2">
    <source>
        <dbReference type="Proteomes" id="UP000240481"/>
    </source>
</evidence>
<sequence length="256" mass="29732">MNNSATYLLAALREKIKEKGICYAELSIGTGIPLSTIKRQLHNTALGLDKILYYASHLDTDLVELSQRGRQLQLENEQFITDVNSDIFHQFPHLFDFLYLLRRNEWTLEEITQKYTLSSTSITLYLRALEMMDYVVLKGEHQYQFKDKGRFIFEEGSKLDTLFAERFRKESFSHKIRPPICIGRIAITEDQEEKLATEVYNKLIEFDVQNKMGENKETLKNVLMTFTPGNQIFLSDTIPNVDGELLKAISFAKELE</sequence>
<dbReference type="AlphaFoldDB" id="A0A0J8VDQ9"/>
<dbReference type="RefSeq" id="WP_048897730.1">
    <property type="nucleotide sequence ID" value="NZ_AP024853.1"/>
</dbReference>
<name>A0A0J8VDQ9_9GAMM</name>
<dbReference type="Proteomes" id="UP000240481">
    <property type="component" value="Unassembled WGS sequence"/>
</dbReference>
<dbReference type="SUPFAM" id="SSF46785">
    <property type="entry name" value="Winged helix' DNA-binding domain"/>
    <property type="match status" value="1"/>
</dbReference>
<keyword evidence="2" id="KW-1185">Reference proteome</keyword>
<proteinExistence type="predicted"/>
<dbReference type="OrthoDB" id="5811736at2"/>
<organism evidence="1 2">
    <name type="scientific">Photobacterium swingsii</name>
    <dbReference type="NCBI Taxonomy" id="680026"/>
    <lineage>
        <taxon>Bacteria</taxon>
        <taxon>Pseudomonadati</taxon>
        <taxon>Pseudomonadota</taxon>
        <taxon>Gammaproteobacteria</taxon>
        <taxon>Vibrionales</taxon>
        <taxon>Vibrionaceae</taxon>
        <taxon>Photobacterium</taxon>
    </lineage>
</organism>
<protein>
    <submittedName>
        <fullName evidence="1">Transcriptional regulator</fullName>
    </submittedName>
</protein>
<comment type="caution">
    <text evidence="1">The sequence shown here is derived from an EMBL/GenBank/DDBJ whole genome shotgun (WGS) entry which is preliminary data.</text>
</comment>
<accession>A0A0J8VDQ9</accession>
<dbReference type="InterPro" id="IPR036390">
    <property type="entry name" value="WH_DNA-bd_sf"/>
</dbReference>
<gene>
    <name evidence="1" type="ORF">C9I94_09645</name>
</gene>
<dbReference type="EMBL" id="PYLZ01000004">
    <property type="protein sequence ID" value="PSW25057.1"/>
    <property type="molecule type" value="Genomic_DNA"/>
</dbReference>
<evidence type="ECO:0000313" key="1">
    <source>
        <dbReference type="EMBL" id="PSW25057.1"/>
    </source>
</evidence>
<reference evidence="1 2" key="1">
    <citation type="submission" date="2018-01" db="EMBL/GenBank/DDBJ databases">
        <title>Whole genome sequencing of Histamine producing bacteria.</title>
        <authorList>
            <person name="Butler K."/>
        </authorList>
    </citation>
    <scope>NUCLEOTIDE SEQUENCE [LARGE SCALE GENOMIC DNA]</scope>
    <source>
        <strain evidence="1 2">DSM 24669</strain>
    </source>
</reference>